<gene>
    <name evidence="6" type="ORF">B0J11DRAFT_234772</name>
</gene>
<dbReference type="SUPFAM" id="SSF56801">
    <property type="entry name" value="Acetyl-CoA synthetase-like"/>
    <property type="match status" value="1"/>
</dbReference>
<dbReference type="InterPro" id="IPR051414">
    <property type="entry name" value="Adenylate-forming_Reductase"/>
</dbReference>
<dbReference type="Gene3D" id="1.10.1200.10">
    <property type="entry name" value="ACP-like"/>
    <property type="match status" value="1"/>
</dbReference>
<sequence length="1035" mass="114718">MSRTTTATGAQTKLLPAINSEISTIDELIKRRAAELKDAPLLGYPQSGFTDYEEHSAQAIDRYVDAAAEVLQRRGLDKVDSSLDKAPVVGILANSSLQFIITLLGLSRLGYATLLLSTRLASPALSSLLELSNCPTILTTSNFHPVLAEVQKERNVTVIEMLKHEDYYGIDAPVFSRTYDAKKETLKQAVIIHSSGSTGMPKPIFLTHRSAIASCSTHLDRRALMTQPLFHSFGFYETFRSIYSGKPMYYYNYSLPITSKNLAETLAHVKPDLLFCVPYILKLLGETEKGIQTLAAIDLVMYGGSACPDDLGDALVKNGVNLVANYGATETGRLMTSVRPPGDKAWNYLRILPQVEQFVLMDEIAPGIHECVALDGLRSKSTINSQNPPNSFRTKDLFTPHPVHRHWWKFVSRLDDRLTLVNGEKVLPIPIEGRIRQETLVKESVVFGDGKTVPGIIIVKADEASQTSDSEYLRQIWPAIEDANSRAESFSRIPQELVVIIPSETIYAKTDKGTFIRAQVYAQFKNLIDAAYAKFESDSEVGGSIALPQSELEIYLLKRFREHIGVDLPSTDTDFFAYGVDSLQGMNMWSLMKRELDLGGRHSELGQNVLYETGNIAGLAQYLHGLRTGVTKSASDHEQVMNNLINKYSSVKKFGEKDPSRKEAVILTGVTGGLGAHILKQLVQKPNVSEVWCFVRSSTEHGALERTLKSLSSRGIQLTRKEISKVVAVPADLSKPDFGLSPSSLEELRSKLTLVIHSAWAVNFNISVQSFEDQHIKAVQSFINFCQSTTHGSPGRFFFCSSVSSAAATPRPGQVPEKQVENIAHVQGTGYARSKYVAEHIVHNSMKDSGADARVLRIGQLAGDSVNGEWNATEGIPLMIQTAVTLGALPALDEEMSWLPVDTAASVVIDLSLSNTDRSTEHDLVYHVLNPDRFHWTRDMLPTLAAVGLKFETLPTDQWMEKLRNSDRDPTKNPPIKLLDWFESKYGPKASTTKKGVLEYLTDETKKDSESFSRIPSITDKAYMTKVIQRLSRNW</sequence>
<proteinExistence type="predicted"/>
<evidence type="ECO:0000313" key="6">
    <source>
        <dbReference type="EMBL" id="KAH7109872.1"/>
    </source>
</evidence>
<organism evidence="6 7">
    <name type="scientific">Dendryphion nanum</name>
    <dbReference type="NCBI Taxonomy" id="256645"/>
    <lineage>
        <taxon>Eukaryota</taxon>
        <taxon>Fungi</taxon>
        <taxon>Dikarya</taxon>
        <taxon>Ascomycota</taxon>
        <taxon>Pezizomycotina</taxon>
        <taxon>Dothideomycetes</taxon>
        <taxon>Pleosporomycetidae</taxon>
        <taxon>Pleosporales</taxon>
        <taxon>Torulaceae</taxon>
        <taxon>Dendryphion</taxon>
    </lineage>
</organism>
<name>A0A9P9CZU8_9PLEO</name>
<evidence type="ECO:0000313" key="7">
    <source>
        <dbReference type="Proteomes" id="UP000700596"/>
    </source>
</evidence>
<dbReference type="Pfam" id="PF23562">
    <property type="entry name" value="AMP-binding_C_3"/>
    <property type="match status" value="1"/>
</dbReference>
<dbReference type="Proteomes" id="UP000700596">
    <property type="component" value="Unassembled WGS sequence"/>
</dbReference>
<dbReference type="Pfam" id="PF00501">
    <property type="entry name" value="AMP-binding"/>
    <property type="match status" value="1"/>
</dbReference>
<dbReference type="SUPFAM" id="SSF47336">
    <property type="entry name" value="ACP-like"/>
    <property type="match status" value="1"/>
</dbReference>
<evidence type="ECO:0000259" key="5">
    <source>
        <dbReference type="Pfam" id="PF07993"/>
    </source>
</evidence>
<dbReference type="AlphaFoldDB" id="A0A9P9CZU8"/>
<dbReference type="InterPro" id="IPR020845">
    <property type="entry name" value="AMP-binding_CS"/>
</dbReference>
<dbReference type="InterPro" id="IPR009081">
    <property type="entry name" value="PP-bd_ACP"/>
</dbReference>
<dbReference type="Pfam" id="PF07993">
    <property type="entry name" value="NAD_binding_4"/>
    <property type="match status" value="1"/>
</dbReference>
<dbReference type="EMBL" id="JAGMWT010000030">
    <property type="protein sequence ID" value="KAH7109872.1"/>
    <property type="molecule type" value="Genomic_DNA"/>
</dbReference>
<comment type="caution">
    <text evidence="6">The sequence shown here is derived from an EMBL/GenBank/DDBJ whole genome shotgun (WGS) entry which is preliminary data.</text>
</comment>
<dbReference type="Gene3D" id="3.40.50.12780">
    <property type="entry name" value="N-terminal domain of ligase-like"/>
    <property type="match status" value="1"/>
</dbReference>
<evidence type="ECO:0000259" key="4">
    <source>
        <dbReference type="Pfam" id="PF00550"/>
    </source>
</evidence>
<keyword evidence="1" id="KW-0596">Phosphopantetheine</keyword>
<dbReference type="PANTHER" id="PTHR43439:SF2">
    <property type="entry name" value="ENZYME, PUTATIVE (JCVI)-RELATED"/>
    <property type="match status" value="1"/>
</dbReference>
<dbReference type="OrthoDB" id="429813at2759"/>
<evidence type="ECO:0000259" key="3">
    <source>
        <dbReference type="Pfam" id="PF00501"/>
    </source>
</evidence>
<evidence type="ECO:0000256" key="1">
    <source>
        <dbReference type="ARBA" id="ARBA00022450"/>
    </source>
</evidence>
<dbReference type="SUPFAM" id="SSF51735">
    <property type="entry name" value="NAD(P)-binding Rossmann-fold domains"/>
    <property type="match status" value="1"/>
</dbReference>
<feature type="domain" description="Carrier" evidence="4">
    <location>
        <begin position="556"/>
        <end position="623"/>
    </location>
</feature>
<feature type="domain" description="Thioester reductase (TE)" evidence="5">
    <location>
        <begin position="667"/>
        <end position="907"/>
    </location>
</feature>
<keyword evidence="2" id="KW-0597">Phosphoprotein</keyword>
<evidence type="ECO:0000256" key="2">
    <source>
        <dbReference type="ARBA" id="ARBA00022553"/>
    </source>
</evidence>
<reference evidence="6" key="1">
    <citation type="journal article" date="2021" name="Nat. Commun.">
        <title>Genetic determinants of endophytism in the Arabidopsis root mycobiome.</title>
        <authorList>
            <person name="Mesny F."/>
            <person name="Miyauchi S."/>
            <person name="Thiergart T."/>
            <person name="Pickel B."/>
            <person name="Atanasova L."/>
            <person name="Karlsson M."/>
            <person name="Huettel B."/>
            <person name="Barry K.W."/>
            <person name="Haridas S."/>
            <person name="Chen C."/>
            <person name="Bauer D."/>
            <person name="Andreopoulos W."/>
            <person name="Pangilinan J."/>
            <person name="LaButti K."/>
            <person name="Riley R."/>
            <person name="Lipzen A."/>
            <person name="Clum A."/>
            <person name="Drula E."/>
            <person name="Henrissat B."/>
            <person name="Kohler A."/>
            <person name="Grigoriev I.V."/>
            <person name="Martin F.M."/>
            <person name="Hacquard S."/>
        </authorList>
    </citation>
    <scope>NUCLEOTIDE SEQUENCE</scope>
    <source>
        <strain evidence="6">MPI-CAGE-CH-0243</strain>
    </source>
</reference>
<feature type="domain" description="AMP-dependent synthetase/ligase" evidence="3">
    <location>
        <begin position="31"/>
        <end position="348"/>
    </location>
</feature>
<dbReference type="InterPro" id="IPR036291">
    <property type="entry name" value="NAD(P)-bd_dom_sf"/>
</dbReference>
<dbReference type="PANTHER" id="PTHR43439">
    <property type="entry name" value="PHENYLACETATE-COENZYME A LIGASE"/>
    <property type="match status" value="1"/>
</dbReference>
<dbReference type="InterPro" id="IPR042099">
    <property type="entry name" value="ANL_N_sf"/>
</dbReference>
<evidence type="ECO:0008006" key="8">
    <source>
        <dbReference type="Google" id="ProtNLM"/>
    </source>
</evidence>
<dbReference type="InterPro" id="IPR013120">
    <property type="entry name" value="FAR_NAD-bd"/>
</dbReference>
<protein>
    <recommendedName>
        <fullName evidence="8">Acetyl-CoA synthetase-like protein</fullName>
    </recommendedName>
</protein>
<dbReference type="InterPro" id="IPR000873">
    <property type="entry name" value="AMP-dep_synth/lig_dom"/>
</dbReference>
<keyword evidence="7" id="KW-1185">Reference proteome</keyword>
<accession>A0A9P9CZU8</accession>
<dbReference type="InterPro" id="IPR036736">
    <property type="entry name" value="ACP-like_sf"/>
</dbReference>
<dbReference type="Pfam" id="PF00550">
    <property type="entry name" value="PP-binding"/>
    <property type="match status" value="1"/>
</dbReference>
<dbReference type="Gene3D" id="3.40.50.720">
    <property type="entry name" value="NAD(P)-binding Rossmann-like Domain"/>
    <property type="match status" value="1"/>
</dbReference>
<dbReference type="PROSITE" id="PS00455">
    <property type="entry name" value="AMP_BINDING"/>
    <property type="match status" value="1"/>
</dbReference>